<keyword evidence="1" id="KW-0812">Transmembrane</keyword>
<evidence type="ECO:0000256" key="1">
    <source>
        <dbReference type="SAM" id="Phobius"/>
    </source>
</evidence>
<gene>
    <name evidence="2" type="ORF">CLOSTMETH_03695</name>
</gene>
<accession>C0EIK0</accession>
<protein>
    <submittedName>
        <fullName evidence="2">Uncharacterized protein</fullName>
    </submittedName>
</protein>
<reference evidence="2 3" key="1">
    <citation type="submission" date="2009-01" db="EMBL/GenBank/DDBJ databases">
        <authorList>
            <person name="Fulton L."/>
            <person name="Clifton S."/>
            <person name="Fulton B."/>
            <person name="Xu J."/>
            <person name="Minx P."/>
            <person name="Pepin K.H."/>
            <person name="Johnson M."/>
            <person name="Bhonagiri V."/>
            <person name="Nash W.E."/>
            <person name="Mardis E.R."/>
            <person name="Wilson R.K."/>
        </authorList>
    </citation>
    <scope>NUCLEOTIDE SEQUENCE [LARGE SCALE GENOMIC DNA]</scope>
    <source>
        <strain evidence="2 3">DSM 5476</strain>
    </source>
</reference>
<dbReference type="STRING" id="537013.CLOSTMETH_03695"/>
<proteinExistence type="predicted"/>
<name>C0EIK0_9FIRM</name>
<feature type="transmembrane region" description="Helical" evidence="1">
    <location>
        <begin position="17"/>
        <end position="39"/>
    </location>
</feature>
<dbReference type="AlphaFoldDB" id="C0EIK0"/>
<keyword evidence="1" id="KW-1133">Transmembrane helix</keyword>
<dbReference type="Proteomes" id="UP000003340">
    <property type="component" value="Unassembled WGS sequence"/>
</dbReference>
<reference evidence="2 3" key="2">
    <citation type="submission" date="2009-02" db="EMBL/GenBank/DDBJ databases">
        <title>Draft genome sequence of Clostridium methylpentosum (DSM 5476).</title>
        <authorList>
            <person name="Sudarsanam P."/>
            <person name="Ley R."/>
            <person name="Guruge J."/>
            <person name="Turnbaugh P.J."/>
            <person name="Mahowald M."/>
            <person name="Liep D."/>
            <person name="Gordon J."/>
        </authorList>
    </citation>
    <scope>NUCLEOTIDE SEQUENCE [LARGE SCALE GENOMIC DNA]</scope>
    <source>
        <strain evidence="2 3">DSM 5476</strain>
    </source>
</reference>
<evidence type="ECO:0000313" key="3">
    <source>
        <dbReference type="Proteomes" id="UP000003340"/>
    </source>
</evidence>
<keyword evidence="3" id="KW-1185">Reference proteome</keyword>
<feature type="transmembrane region" description="Helical" evidence="1">
    <location>
        <begin position="73"/>
        <end position="92"/>
    </location>
</feature>
<dbReference type="HOGENOM" id="CLU_1123036_0_0_9"/>
<comment type="caution">
    <text evidence="2">The sequence shown here is derived from an EMBL/GenBank/DDBJ whole genome shotgun (WGS) entry which is preliminary data.</text>
</comment>
<dbReference type="EMBL" id="ACEC01000127">
    <property type="protein sequence ID" value="EEG28692.1"/>
    <property type="molecule type" value="Genomic_DNA"/>
</dbReference>
<keyword evidence="1" id="KW-0472">Membrane</keyword>
<organism evidence="2 3">
    <name type="scientific">[Clostridium] methylpentosum DSM 5476</name>
    <dbReference type="NCBI Taxonomy" id="537013"/>
    <lineage>
        <taxon>Bacteria</taxon>
        <taxon>Bacillati</taxon>
        <taxon>Bacillota</taxon>
        <taxon>Clostridia</taxon>
        <taxon>Eubacteriales</taxon>
        <taxon>Oscillospiraceae</taxon>
        <taxon>Oscillospiraceae incertae sedis</taxon>
    </lineage>
</organism>
<evidence type="ECO:0000313" key="2">
    <source>
        <dbReference type="EMBL" id="EEG28692.1"/>
    </source>
</evidence>
<sequence length="247" mass="28127">MLAEYAAISNHPDKVKFAFIGNVILVFVNIGLVFAGRFYRENHPLDEMTADILEEKRAEEKHEDSKRNRTKYIIVYAVVGAFFFSILLGYHLGIANVSSDLRGGSDHGQTMHSNGISHSDVNTVLVQQGFETANIPTTYWFYDENKLTNVCAGVKEDTKFEFYEYMDGETTDGVYNSIVYDITQDMEFDQRVEHETKLPDGNKMFTVIIDSVYHLVMYQGDTVVYAYSSKSLDEINDILARIGYLRG</sequence>